<sequence>MNCVKRLLLIKIVQQWLMEFQLLIEHADSLQKNGNQLEQFLQLANQNFLTQKLQGHTELKTNFQIPLDEDLIVSDNNGNRIKICQLKKLLRSKTQNFNGKHSLRRELKNQNRISNYCYDRDSFILIIERINMKTLGFSNKKQMQISLRIQELILLKKIYLYFNQITIILLIYINQNQRDNTKFEQFRRGSCRQNQRTSMFSKKQEIIFLQLDLRSM</sequence>
<keyword evidence="2" id="KW-1185">Reference proteome</keyword>
<proteinExistence type="predicted"/>
<reference evidence="1" key="1">
    <citation type="submission" date="2021-01" db="EMBL/GenBank/DDBJ databases">
        <authorList>
            <consortium name="Genoscope - CEA"/>
            <person name="William W."/>
        </authorList>
    </citation>
    <scope>NUCLEOTIDE SEQUENCE</scope>
</reference>
<protein>
    <submittedName>
        <fullName evidence="1">Uncharacterized protein</fullName>
    </submittedName>
</protein>
<accession>A0A8S1RN47</accession>
<dbReference type="AlphaFoldDB" id="A0A8S1RN47"/>
<dbReference type="EMBL" id="CAJJDN010000184">
    <property type="protein sequence ID" value="CAD8128235.1"/>
    <property type="molecule type" value="Genomic_DNA"/>
</dbReference>
<evidence type="ECO:0000313" key="1">
    <source>
        <dbReference type="EMBL" id="CAD8128235.1"/>
    </source>
</evidence>
<comment type="caution">
    <text evidence="1">The sequence shown here is derived from an EMBL/GenBank/DDBJ whole genome shotgun (WGS) entry which is preliminary data.</text>
</comment>
<evidence type="ECO:0000313" key="2">
    <source>
        <dbReference type="Proteomes" id="UP000692954"/>
    </source>
</evidence>
<dbReference type="Proteomes" id="UP000692954">
    <property type="component" value="Unassembled WGS sequence"/>
</dbReference>
<name>A0A8S1RN47_9CILI</name>
<organism evidence="1 2">
    <name type="scientific">Paramecium sonneborni</name>
    <dbReference type="NCBI Taxonomy" id="65129"/>
    <lineage>
        <taxon>Eukaryota</taxon>
        <taxon>Sar</taxon>
        <taxon>Alveolata</taxon>
        <taxon>Ciliophora</taxon>
        <taxon>Intramacronucleata</taxon>
        <taxon>Oligohymenophorea</taxon>
        <taxon>Peniculida</taxon>
        <taxon>Parameciidae</taxon>
        <taxon>Paramecium</taxon>
    </lineage>
</organism>
<gene>
    <name evidence="1" type="ORF">PSON_ATCC_30995.1.T1840066</name>
</gene>